<keyword evidence="2" id="KW-1133">Transmembrane helix</keyword>
<dbReference type="InterPro" id="IPR052020">
    <property type="entry name" value="Cyclic_di-GMP/3'3'-cGAMP_PDE"/>
</dbReference>
<feature type="transmembrane region" description="Helical" evidence="2">
    <location>
        <begin position="164"/>
        <end position="191"/>
    </location>
</feature>
<feature type="domain" description="HD-GYP" evidence="3">
    <location>
        <begin position="220"/>
        <end position="415"/>
    </location>
</feature>
<evidence type="ECO:0000259" key="3">
    <source>
        <dbReference type="PROSITE" id="PS51832"/>
    </source>
</evidence>
<dbReference type="InterPro" id="IPR006675">
    <property type="entry name" value="HDIG_dom"/>
</dbReference>
<feature type="transmembrane region" description="Helical" evidence="2">
    <location>
        <begin position="135"/>
        <end position="157"/>
    </location>
</feature>
<dbReference type="EMBL" id="SRID01000100">
    <property type="protein sequence ID" value="TGB09732.1"/>
    <property type="molecule type" value="Genomic_DNA"/>
</dbReference>
<dbReference type="PROSITE" id="PS51832">
    <property type="entry name" value="HD_GYP"/>
    <property type="match status" value="1"/>
</dbReference>
<evidence type="ECO:0000256" key="2">
    <source>
        <dbReference type="SAM" id="Phobius"/>
    </source>
</evidence>
<evidence type="ECO:0000313" key="5">
    <source>
        <dbReference type="Proteomes" id="UP000297948"/>
    </source>
</evidence>
<evidence type="ECO:0000256" key="1">
    <source>
        <dbReference type="SAM" id="MobiDB-lite"/>
    </source>
</evidence>
<gene>
    <name evidence="4" type="ORF">E4099_13425</name>
</gene>
<accession>A0A4Z0H8W4</accession>
<feature type="transmembrane region" description="Helical" evidence="2">
    <location>
        <begin position="61"/>
        <end position="83"/>
    </location>
</feature>
<protein>
    <submittedName>
        <fullName evidence="4">HD-GYP domain-containing protein</fullName>
    </submittedName>
</protein>
<dbReference type="Gene3D" id="1.10.3210.10">
    <property type="entry name" value="Hypothetical protein af1432"/>
    <property type="match status" value="1"/>
</dbReference>
<feature type="region of interest" description="Disordered" evidence="1">
    <location>
        <begin position="409"/>
        <end position="466"/>
    </location>
</feature>
<proteinExistence type="predicted"/>
<sequence>MRALPPGGRAYILCAALTALAFAAPALRPGTGTSWPTLLSLAALSAAAGAVSATPAHGSPVLLAGAMLLPPSAAALIAIPCGLLSRVEQRPAAARRVWRAARFALASAAASGTFALTGGGPAVTAARLPYALLPAGAAALVFAVLSALLGVGVLVTAERRPLRAAWAGVLPCSIAADLAHGLAALTMALLWHSRYGPVAALLVLPPMALSASAFALCHRERTSHQAAVRALVQAVDIKDRYTRGHSERVGQASLLIARELGMPGERQEALRIAGTLHDVGKLGVPTRLLRKNGPLTPEERRLIELHPEQGHEMVRGIGFLEEARAAILHHHERLDGSGYPYGLAGPDIPEFARVVAVADAFDAMTSTRSYRRARPVHQAVRELRRCAGSQFDPVMVRALADALDRHGWQPAGTPVGRPAAGSQAACGNVPPAPRADVPGAPARASGAAPPPAVRSSPVPGRTGGPA</sequence>
<dbReference type="InterPro" id="IPR037522">
    <property type="entry name" value="HD_GYP_dom"/>
</dbReference>
<dbReference type="RefSeq" id="WP_135339258.1">
    <property type="nucleotide sequence ID" value="NZ_JBHLTX010000026.1"/>
</dbReference>
<dbReference type="SMART" id="SM00471">
    <property type="entry name" value="HDc"/>
    <property type="match status" value="1"/>
</dbReference>
<dbReference type="OrthoDB" id="9802066at2"/>
<evidence type="ECO:0000313" key="4">
    <source>
        <dbReference type="EMBL" id="TGB09732.1"/>
    </source>
</evidence>
<dbReference type="InterPro" id="IPR003607">
    <property type="entry name" value="HD/PDEase_dom"/>
</dbReference>
<keyword evidence="2" id="KW-0812">Transmembrane</keyword>
<keyword evidence="2" id="KW-0472">Membrane</keyword>
<reference evidence="4 5" key="1">
    <citation type="submission" date="2019-03" db="EMBL/GenBank/DDBJ databases">
        <authorList>
            <person name="Gonzalez-Pimentel J.L."/>
        </authorList>
    </citation>
    <scope>NUCLEOTIDE SEQUENCE [LARGE SCALE GENOMIC DNA]</scope>
    <source>
        <strain evidence="4 5">JCM 31289</strain>
    </source>
</reference>
<dbReference type="SUPFAM" id="SSF109604">
    <property type="entry name" value="HD-domain/PDEase-like"/>
    <property type="match status" value="1"/>
</dbReference>
<comment type="caution">
    <text evidence="4">The sequence shown here is derived from an EMBL/GenBank/DDBJ whole genome shotgun (WGS) entry which is preliminary data.</text>
</comment>
<name>A0A4Z0H8W4_9ACTN</name>
<keyword evidence="5" id="KW-1185">Reference proteome</keyword>
<dbReference type="CDD" id="cd00077">
    <property type="entry name" value="HDc"/>
    <property type="match status" value="1"/>
</dbReference>
<dbReference type="PANTHER" id="PTHR45228">
    <property type="entry name" value="CYCLIC DI-GMP PHOSPHODIESTERASE TM_0186-RELATED"/>
    <property type="match status" value="1"/>
</dbReference>
<organism evidence="4 5">
    <name type="scientific">Streptomyces palmae</name>
    <dbReference type="NCBI Taxonomy" id="1701085"/>
    <lineage>
        <taxon>Bacteria</taxon>
        <taxon>Bacillati</taxon>
        <taxon>Actinomycetota</taxon>
        <taxon>Actinomycetes</taxon>
        <taxon>Kitasatosporales</taxon>
        <taxon>Streptomycetaceae</taxon>
        <taxon>Streptomyces</taxon>
    </lineage>
</organism>
<feature type="transmembrane region" description="Helical" evidence="2">
    <location>
        <begin position="103"/>
        <end position="123"/>
    </location>
</feature>
<dbReference type="Pfam" id="PF13487">
    <property type="entry name" value="HD_5"/>
    <property type="match status" value="1"/>
</dbReference>
<dbReference type="NCBIfam" id="TIGR00277">
    <property type="entry name" value="HDIG"/>
    <property type="match status" value="1"/>
</dbReference>
<dbReference type="AlphaFoldDB" id="A0A4Z0H8W4"/>
<dbReference type="PANTHER" id="PTHR45228:SF4">
    <property type="entry name" value="LIPOPROTEIN"/>
    <property type="match status" value="1"/>
</dbReference>
<feature type="transmembrane region" description="Helical" evidence="2">
    <location>
        <begin position="197"/>
        <end position="217"/>
    </location>
</feature>
<dbReference type="Proteomes" id="UP000297948">
    <property type="component" value="Unassembled WGS sequence"/>
</dbReference>
<feature type="compositionally biased region" description="Low complexity" evidence="1">
    <location>
        <begin position="437"/>
        <end position="460"/>
    </location>
</feature>